<name>A0A4P6EZ27_9BACL</name>
<feature type="region of interest" description="Disordered" evidence="1">
    <location>
        <begin position="20"/>
        <end position="44"/>
    </location>
</feature>
<keyword evidence="3" id="KW-1185">Reference proteome</keyword>
<dbReference type="OrthoDB" id="7918484at2"/>
<gene>
    <name evidence="2" type="ORF">ET464_06155</name>
</gene>
<dbReference type="EMBL" id="CP035492">
    <property type="protein sequence ID" value="QAY68382.1"/>
    <property type="molecule type" value="Genomic_DNA"/>
</dbReference>
<dbReference type="Proteomes" id="UP000293568">
    <property type="component" value="Chromosome"/>
</dbReference>
<dbReference type="PANTHER" id="PTHR43649:SF11">
    <property type="entry name" value="ABC TRANSPORTER SUBSTRATE-BINDING PROTEIN YESO-RELATED"/>
    <property type="match status" value="1"/>
</dbReference>
<reference evidence="2 3" key="1">
    <citation type="submission" date="2019-01" db="EMBL/GenBank/DDBJ databases">
        <title>Genome sequencing of strain FW100M-2.</title>
        <authorList>
            <person name="Heo J."/>
            <person name="Kim S.-J."/>
            <person name="Kim J.-S."/>
            <person name="Hong S.-B."/>
            <person name="Kwon S.-W."/>
        </authorList>
    </citation>
    <scope>NUCLEOTIDE SEQUENCE [LARGE SCALE GENOMIC DNA]</scope>
    <source>
        <strain evidence="2 3">FW100M-2</strain>
    </source>
</reference>
<accession>A0A4P6EZ27</accession>
<dbReference type="Gene3D" id="3.40.190.10">
    <property type="entry name" value="Periplasmic binding protein-like II"/>
    <property type="match status" value="2"/>
</dbReference>
<proteinExistence type="predicted"/>
<evidence type="ECO:0000313" key="3">
    <source>
        <dbReference type="Proteomes" id="UP000293568"/>
    </source>
</evidence>
<dbReference type="InterPro" id="IPR050490">
    <property type="entry name" value="Bact_solute-bd_prot1"/>
</dbReference>
<dbReference type="KEGG" id="pprt:ET464_06155"/>
<dbReference type="SUPFAM" id="SSF53850">
    <property type="entry name" value="Periplasmic binding protein-like II"/>
    <property type="match status" value="1"/>
</dbReference>
<dbReference type="PANTHER" id="PTHR43649">
    <property type="entry name" value="ARABINOSE-BINDING PROTEIN-RELATED"/>
    <property type="match status" value="1"/>
</dbReference>
<dbReference type="AlphaFoldDB" id="A0A4P6EZ27"/>
<protein>
    <submittedName>
        <fullName evidence="2">Extracellular solute-binding protein</fullName>
    </submittedName>
</protein>
<dbReference type="InterPro" id="IPR006059">
    <property type="entry name" value="SBP"/>
</dbReference>
<evidence type="ECO:0000256" key="1">
    <source>
        <dbReference type="SAM" id="MobiDB-lite"/>
    </source>
</evidence>
<feature type="compositionally biased region" description="Low complexity" evidence="1">
    <location>
        <begin position="20"/>
        <end position="40"/>
    </location>
</feature>
<dbReference type="Pfam" id="PF13416">
    <property type="entry name" value="SBP_bac_8"/>
    <property type="match status" value="1"/>
</dbReference>
<organism evidence="2 3">
    <name type="scientific">Paenibacillus protaetiae</name>
    <dbReference type="NCBI Taxonomy" id="2509456"/>
    <lineage>
        <taxon>Bacteria</taxon>
        <taxon>Bacillati</taxon>
        <taxon>Bacillota</taxon>
        <taxon>Bacilli</taxon>
        <taxon>Bacillales</taxon>
        <taxon>Paenibacillaceae</taxon>
        <taxon>Paenibacillus</taxon>
    </lineage>
</organism>
<sequence>MAATALVFVAACGGNNGNNAGSTASSSSNAGASASASTDSDSGKPVTIRLAWWGGDTRHEYTKKVVDMYEAQHKNVTIEVEYANYDDYWKKIAPQAAAGELPDIIQIDTSYYSQYAGKKQLADLTPFFGKEIDVSNISDNALKAGEYGSGNYGMNLGVNSLGFQYVPETLNKAGIDSIPDNWTWDDYVNMAAKAKQAGIYIDDGFRPEIFFAYYLRTKGATLYNADGNGLGYDDDSLFVDYFGRIADVTKSGAAPSADVKAQIKGVEDGFTVKGQQIGVWQWSNQYDALQKAVNKPMEIAPMVGPDMEKGLYLKPSMFFSIAESSKVKSEAAKFINFWVNDVEANKLILGERGVPVSSTVQEAIKPLLSPAQQQVFDYVSWSEQHSSPMDPVDPVGSAEIIDKLKTLSEQLEYNQISVEDAAKSFRADATSILSKNK</sequence>
<evidence type="ECO:0000313" key="2">
    <source>
        <dbReference type="EMBL" id="QAY68382.1"/>
    </source>
</evidence>